<evidence type="ECO:0000313" key="2">
    <source>
        <dbReference type="Proteomes" id="UP001548189"/>
    </source>
</evidence>
<dbReference type="InterPro" id="IPR004045">
    <property type="entry name" value="Glutathione_S-Trfase_N"/>
</dbReference>
<dbReference type="PROSITE" id="PS51354">
    <property type="entry name" value="GLUTAREDOXIN_2"/>
    <property type="match status" value="1"/>
</dbReference>
<comment type="caution">
    <text evidence="1">The sequence shown here is derived from an EMBL/GenBank/DDBJ whole genome shotgun (WGS) entry which is preliminary data.</text>
</comment>
<dbReference type="SUPFAM" id="SSF52833">
    <property type="entry name" value="Thioredoxin-like"/>
    <property type="match status" value="1"/>
</dbReference>
<name>A0ABV2BR86_9GAMM</name>
<dbReference type="EMBL" id="JBEVCJ010000004">
    <property type="protein sequence ID" value="MET1254461.1"/>
    <property type="molecule type" value="Genomic_DNA"/>
</dbReference>
<dbReference type="Pfam" id="PF13410">
    <property type="entry name" value="GST_C_2"/>
    <property type="match status" value="1"/>
</dbReference>
<dbReference type="SFLD" id="SFLDG00358">
    <property type="entry name" value="Main_(cytGST)"/>
    <property type="match status" value="1"/>
</dbReference>
<protein>
    <submittedName>
        <fullName evidence="1">Glutathione S-transferase</fullName>
    </submittedName>
</protein>
<dbReference type="InterPro" id="IPR010987">
    <property type="entry name" value="Glutathione-S-Trfase_C-like"/>
</dbReference>
<sequence length="217" mass="25600">MEQLPVLYSFRRCPYAIRTRMVLFYCHIPVELREVVLKNKPPQMMAVSPKGTVPVLLLGSGEVIDESYQIILWALQQVKDESLFYSKSQKQQNKIQQWIEQNDTVFKSWLDKYKYAVRFPEASESFYRQQAEVFLIKLENSLAQHAYIIDDQLSLADIMIAPFIRQFAYVNIDWFKDSQYVKLNQWLFDILKSPIFTSVMSKYQPWKTGDEATIFPA</sequence>
<accession>A0ABV2BR86</accession>
<organism evidence="1 2">
    <name type="scientific">Aliikangiella maris</name>
    <dbReference type="NCBI Taxonomy" id="3162458"/>
    <lineage>
        <taxon>Bacteria</taxon>
        <taxon>Pseudomonadati</taxon>
        <taxon>Pseudomonadota</taxon>
        <taxon>Gammaproteobacteria</taxon>
        <taxon>Oceanospirillales</taxon>
        <taxon>Pleioneaceae</taxon>
        <taxon>Aliikangiella</taxon>
    </lineage>
</organism>
<dbReference type="SUPFAM" id="SSF47616">
    <property type="entry name" value="GST C-terminal domain-like"/>
    <property type="match status" value="1"/>
</dbReference>
<dbReference type="Gene3D" id="1.20.1050.10">
    <property type="match status" value="1"/>
</dbReference>
<gene>
    <name evidence="1" type="ORF">ABVT43_04920</name>
</gene>
<keyword evidence="2" id="KW-1185">Reference proteome</keyword>
<dbReference type="SFLD" id="SFLDS00019">
    <property type="entry name" value="Glutathione_Transferase_(cytos"/>
    <property type="match status" value="1"/>
</dbReference>
<reference evidence="1 2" key="1">
    <citation type="submission" date="2024-06" db="EMBL/GenBank/DDBJ databases">
        <authorList>
            <person name="Li F."/>
        </authorList>
    </citation>
    <scope>NUCLEOTIDE SEQUENCE [LARGE SCALE GENOMIC DNA]</scope>
    <source>
        <strain evidence="1 2">GXAS 311</strain>
    </source>
</reference>
<dbReference type="PROSITE" id="PS50405">
    <property type="entry name" value="GST_CTER"/>
    <property type="match status" value="1"/>
</dbReference>
<dbReference type="Gene3D" id="3.40.30.10">
    <property type="entry name" value="Glutaredoxin"/>
    <property type="match status" value="1"/>
</dbReference>
<dbReference type="InterPro" id="IPR050983">
    <property type="entry name" value="GST_Omega/HSP26"/>
</dbReference>
<dbReference type="CDD" id="cd03060">
    <property type="entry name" value="GST_N_Omega_like"/>
    <property type="match status" value="1"/>
</dbReference>
<dbReference type="PROSITE" id="PS50404">
    <property type="entry name" value="GST_NTER"/>
    <property type="match status" value="1"/>
</dbReference>
<dbReference type="CDD" id="cd03196">
    <property type="entry name" value="GST_C_5"/>
    <property type="match status" value="1"/>
</dbReference>
<dbReference type="PANTHER" id="PTHR43968:SF6">
    <property type="entry name" value="GLUTATHIONE S-TRANSFERASE OMEGA"/>
    <property type="match status" value="1"/>
</dbReference>
<dbReference type="Pfam" id="PF13417">
    <property type="entry name" value="GST_N_3"/>
    <property type="match status" value="1"/>
</dbReference>
<dbReference type="InterPro" id="IPR036249">
    <property type="entry name" value="Thioredoxin-like_sf"/>
</dbReference>
<proteinExistence type="predicted"/>
<dbReference type="InterPro" id="IPR036282">
    <property type="entry name" value="Glutathione-S-Trfase_C_sf"/>
</dbReference>
<dbReference type="InterPro" id="IPR040079">
    <property type="entry name" value="Glutathione_S-Trfase"/>
</dbReference>
<evidence type="ECO:0000313" key="1">
    <source>
        <dbReference type="EMBL" id="MET1254461.1"/>
    </source>
</evidence>
<dbReference type="Proteomes" id="UP001548189">
    <property type="component" value="Unassembled WGS sequence"/>
</dbReference>
<dbReference type="PANTHER" id="PTHR43968">
    <property type="match status" value="1"/>
</dbReference>